<dbReference type="RefSeq" id="WP_331376753.1">
    <property type="nucleotide sequence ID" value="NZ_CP133152.1"/>
</dbReference>
<sequence length="356" mass="38616">MRCPENEVLVLKATDSLPGATDKSWYPPEGTTLGATFFVRSAFPWLGHYFGGIALGSTLSPGIDGIVSWGGRIPAKSAMAAARLRRLPHWHLEDGFLRSVGLGKDGAAPVSIIVDDRALPVDGGRASRLELLIAAAANGGCDSLGERIRERMIEHKLSKYNNLPHKPPSIEQSTRRRILLVDQVFGDVSVERALGSRRSFDRMLDDALASGAQCVVRTHPDVMAGYRKGYMTERAARTAGVVLLADRVSVASILDVVDEVWTVSSQVGFDALLRKIPVRCYAVPFYAGWGLTDDRASGAADAALTRRASARPSVDQLTAATLGLYPTYRNPKDWRPMDVFAAIDFLVAEVEAARRA</sequence>
<name>A0ABZ2BMU4_9HYPH</name>
<dbReference type="Pfam" id="PF05159">
    <property type="entry name" value="Capsule_synth"/>
    <property type="match status" value="2"/>
</dbReference>
<dbReference type="CDD" id="cd16440">
    <property type="entry name" value="beta_Kdo_transferase_KpsC_1"/>
    <property type="match status" value="1"/>
</dbReference>
<geneLocation type="plasmid" evidence="1 2">
    <name>pSchITTGS70d</name>
</geneLocation>
<evidence type="ECO:0000313" key="2">
    <source>
        <dbReference type="Proteomes" id="UP001432360"/>
    </source>
</evidence>
<keyword evidence="1" id="KW-0614">Plasmid</keyword>
<organism evidence="1 2">
    <name type="scientific">Sinorhizobium chiapasense</name>
    <dbReference type="NCBI Taxonomy" id="501572"/>
    <lineage>
        <taxon>Bacteria</taxon>
        <taxon>Pseudomonadati</taxon>
        <taxon>Pseudomonadota</taxon>
        <taxon>Alphaproteobacteria</taxon>
        <taxon>Hyphomicrobiales</taxon>
        <taxon>Rhizobiaceae</taxon>
        <taxon>Sinorhizobium/Ensifer group</taxon>
        <taxon>Sinorhizobium</taxon>
    </lineage>
</organism>
<gene>
    <name evidence="1" type="ORF">RB548_26580</name>
</gene>
<keyword evidence="2" id="KW-1185">Reference proteome</keyword>
<evidence type="ECO:0000313" key="1">
    <source>
        <dbReference type="EMBL" id="WVT07737.1"/>
    </source>
</evidence>
<proteinExistence type="predicted"/>
<accession>A0ABZ2BMU4</accession>
<dbReference type="EMBL" id="CP133152">
    <property type="protein sequence ID" value="WVT07737.1"/>
    <property type="molecule type" value="Genomic_DNA"/>
</dbReference>
<dbReference type="InterPro" id="IPR007833">
    <property type="entry name" value="Capsule_polysaccharide_synth"/>
</dbReference>
<protein>
    <submittedName>
        <fullName evidence="1">Capsular biosynthesis protein</fullName>
    </submittedName>
</protein>
<reference evidence="1" key="1">
    <citation type="submission" date="2023-08" db="EMBL/GenBank/DDBJ databases">
        <title>Complete genome sequence of Sinorhizobium chiapanecum ITTG S70 isolated from Acaciella angustissima nodules in Chiapas-Mexico.</title>
        <authorList>
            <person name="Rincon-Rosales R."/>
            <person name="Rogel M.A."/>
            <person name="Rincon-Medina C.I."/>
            <person name="Guerrero G."/>
            <person name="Manzano-Gomez L.A."/>
            <person name="Lopez-Lopez A."/>
            <person name="Rincon Molina F.A."/>
            <person name="Martinez-Romero E."/>
        </authorList>
    </citation>
    <scope>NUCLEOTIDE SEQUENCE</scope>
    <source>
        <strain evidence="1">ITTG S70</strain>
        <plasmid evidence="1">pSchITTGS70d</plasmid>
    </source>
</reference>
<dbReference type="Proteomes" id="UP001432360">
    <property type="component" value="Plasmid pSchITTGS70d"/>
</dbReference>